<protein>
    <submittedName>
        <fullName evidence="1">HNH endonuclease</fullName>
    </submittedName>
</protein>
<keyword evidence="1" id="KW-0378">Hydrolase</keyword>
<evidence type="ECO:0000313" key="1">
    <source>
        <dbReference type="EMBL" id="UXH44427.1"/>
    </source>
</evidence>
<keyword evidence="2" id="KW-1185">Reference proteome</keyword>
<sequence>MNFNKEEQIKKPNTVKKRNPKWERDELILALELYFRHNPNTISAKHQEVLKLSKILNSLPIHGISPEYVNFRNPNGVYMKMSNFLRLDPNYKGKGLERGSKLEEDVWNEFYSNKSKLRDLATNIKASVESKKEEIKFPINEEEEEVFPEGKILFRVHKLRERNVGAVKKKKQQALENNELYCEICQFDFFKTYGEIGKGFIECHHTIPVSEYTEKNNTRLQDLILVCSNCHRMLHRRRPWLNKGDLMKLMEKSSK</sequence>
<organism evidence="1 2">
    <name type="scientific">Rossellomorea vietnamensis</name>
    <dbReference type="NCBI Taxonomy" id="218284"/>
    <lineage>
        <taxon>Bacteria</taxon>
        <taxon>Bacillati</taxon>
        <taxon>Bacillota</taxon>
        <taxon>Bacilli</taxon>
        <taxon>Bacillales</taxon>
        <taxon>Bacillaceae</taxon>
        <taxon>Rossellomorea</taxon>
    </lineage>
</organism>
<reference evidence="1" key="1">
    <citation type="submission" date="2022-09" db="EMBL/GenBank/DDBJ databases">
        <title>Complete genome sequence of Rossellomorea vietnamensis strain RL-WG62, a newly isolated PGPR with the potential for plant salinity stress alleviation.</title>
        <authorList>
            <person name="Ren L."/>
            <person name="Wang G."/>
            <person name="Hu H."/>
        </authorList>
    </citation>
    <scope>NUCLEOTIDE SEQUENCE</scope>
    <source>
        <strain evidence="1">RL-WG62</strain>
    </source>
</reference>
<dbReference type="Proteomes" id="UP001064027">
    <property type="component" value="Chromosome"/>
</dbReference>
<keyword evidence="1" id="KW-0540">Nuclease</keyword>
<dbReference type="EMBL" id="CP104558">
    <property type="protein sequence ID" value="UXH44427.1"/>
    <property type="molecule type" value="Genomic_DNA"/>
</dbReference>
<keyword evidence="1" id="KW-0255">Endonuclease</keyword>
<accession>A0ACD4C9Z8</accession>
<name>A0ACD4C9Z8_9BACI</name>
<gene>
    <name evidence="1" type="ORF">N5C46_22890</name>
</gene>
<evidence type="ECO:0000313" key="2">
    <source>
        <dbReference type="Proteomes" id="UP001064027"/>
    </source>
</evidence>
<proteinExistence type="predicted"/>